<evidence type="ECO:0000313" key="3">
    <source>
        <dbReference type="Proteomes" id="UP000720189"/>
    </source>
</evidence>
<dbReference type="EMBL" id="JAGMUX010000011">
    <property type="protein sequence ID" value="KAH7244534.1"/>
    <property type="molecule type" value="Genomic_DNA"/>
</dbReference>
<dbReference type="AlphaFoldDB" id="A0A9P9GRV2"/>
<organism evidence="2 3">
    <name type="scientific">Fusarium redolens</name>
    <dbReference type="NCBI Taxonomy" id="48865"/>
    <lineage>
        <taxon>Eukaryota</taxon>
        <taxon>Fungi</taxon>
        <taxon>Dikarya</taxon>
        <taxon>Ascomycota</taxon>
        <taxon>Pezizomycotina</taxon>
        <taxon>Sordariomycetes</taxon>
        <taxon>Hypocreomycetidae</taxon>
        <taxon>Hypocreales</taxon>
        <taxon>Nectriaceae</taxon>
        <taxon>Fusarium</taxon>
        <taxon>Fusarium redolens species complex</taxon>
    </lineage>
</organism>
<dbReference type="Proteomes" id="UP000720189">
    <property type="component" value="Unassembled WGS sequence"/>
</dbReference>
<reference evidence="2" key="1">
    <citation type="journal article" date="2021" name="Nat. Commun.">
        <title>Genetic determinants of endophytism in the Arabidopsis root mycobiome.</title>
        <authorList>
            <person name="Mesny F."/>
            <person name="Miyauchi S."/>
            <person name="Thiergart T."/>
            <person name="Pickel B."/>
            <person name="Atanasova L."/>
            <person name="Karlsson M."/>
            <person name="Huettel B."/>
            <person name="Barry K.W."/>
            <person name="Haridas S."/>
            <person name="Chen C."/>
            <person name="Bauer D."/>
            <person name="Andreopoulos W."/>
            <person name="Pangilinan J."/>
            <person name="LaButti K."/>
            <person name="Riley R."/>
            <person name="Lipzen A."/>
            <person name="Clum A."/>
            <person name="Drula E."/>
            <person name="Henrissat B."/>
            <person name="Kohler A."/>
            <person name="Grigoriev I.V."/>
            <person name="Martin F.M."/>
            <person name="Hacquard S."/>
        </authorList>
    </citation>
    <scope>NUCLEOTIDE SEQUENCE</scope>
    <source>
        <strain evidence="2">MPI-CAGE-AT-0023</strain>
    </source>
</reference>
<keyword evidence="1" id="KW-1133">Transmembrane helix</keyword>
<dbReference type="Gene3D" id="1.20.58.340">
    <property type="entry name" value="Magnesium transport protein CorA, transmembrane region"/>
    <property type="match status" value="1"/>
</dbReference>
<evidence type="ECO:0000313" key="2">
    <source>
        <dbReference type="EMBL" id="KAH7244534.1"/>
    </source>
</evidence>
<name>A0A9P9GRV2_FUSRE</name>
<sequence>MSEPEVFVFRWSRASEPTSGIESVANVGAETQWDLRVVVSTDSDDERFYAVFNSVIGNEEIWNVFQAEKQSSPTHTFGWKRLEDRSEVTWLHLLIPLPSKGLKQLRDKGGERDDEDHRVWLKPWVFLRWSLGNGHDTEPGRCRLRRISMLCFQSTIELVDRVNMLHQSPTWEYVLDDPFQLIQIIFESWFCRVDDVSWGVTRAARRTEQEVFNFVRCGRTVPRHIGQIDFRRPHIIAKDTIYMLEVLDAAILCLESVSNRHHALRENNSSGFNTDKWENTEQSLEYKKQLFHSTKLRILSTNQRMQTAINLLFSVQTVYDSNTMKQDSHAMKVLSYMAQLFLPFSVVCSVYGTPFIVDVTKSDTPFTPSSLAIKPQFWQLWAVSVPITIVLMTFIYAYTHWYDVKKIYRRGREFDLEGVENKLGLSLGDP</sequence>
<gene>
    <name evidence="2" type="ORF">BKA55DRAFT_574050</name>
</gene>
<feature type="transmembrane region" description="Helical" evidence="1">
    <location>
        <begin position="377"/>
        <end position="399"/>
    </location>
</feature>
<proteinExistence type="predicted"/>
<comment type="caution">
    <text evidence="2">The sequence shown here is derived from an EMBL/GenBank/DDBJ whole genome shotgun (WGS) entry which is preliminary data.</text>
</comment>
<keyword evidence="3" id="KW-1185">Reference proteome</keyword>
<evidence type="ECO:0000256" key="1">
    <source>
        <dbReference type="SAM" id="Phobius"/>
    </source>
</evidence>
<dbReference type="OrthoDB" id="5207033at2759"/>
<feature type="transmembrane region" description="Helical" evidence="1">
    <location>
        <begin position="333"/>
        <end position="357"/>
    </location>
</feature>
<dbReference type="GeneID" id="70223222"/>
<accession>A0A9P9GRV2</accession>
<protein>
    <submittedName>
        <fullName evidence="2">Uncharacterized protein</fullName>
    </submittedName>
</protein>
<keyword evidence="1" id="KW-0472">Membrane</keyword>
<keyword evidence="1" id="KW-0812">Transmembrane</keyword>
<dbReference type="RefSeq" id="XP_046047757.1">
    <property type="nucleotide sequence ID" value="XM_046193268.1"/>
</dbReference>